<dbReference type="RefSeq" id="WP_261696545.1">
    <property type="nucleotide sequence ID" value="NZ_CP104694.1"/>
</dbReference>
<accession>A0ABY6BJE7</accession>
<feature type="domain" description="Intracellular proteinase inhibitor BsuPI" evidence="2">
    <location>
        <begin position="205"/>
        <end position="295"/>
    </location>
</feature>
<evidence type="ECO:0000313" key="4">
    <source>
        <dbReference type="Proteomes" id="UP001064632"/>
    </source>
</evidence>
<feature type="chain" id="PRO_5046761716" description="Intracellular proteinase inhibitor BsuPI domain-containing protein" evidence="1">
    <location>
        <begin position="20"/>
        <end position="327"/>
    </location>
</feature>
<gene>
    <name evidence="3" type="ORF">N4264_08095</name>
</gene>
<evidence type="ECO:0000259" key="2">
    <source>
        <dbReference type="Pfam" id="PF12690"/>
    </source>
</evidence>
<dbReference type="InterPro" id="IPR020481">
    <property type="entry name" value="Intracell_prot_inh_BsuPI"/>
</dbReference>
<dbReference type="EMBL" id="CP104694">
    <property type="protein sequence ID" value="UXI69592.1"/>
    <property type="molecule type" value="Genomic_DNA"/>
</dbReference>
<dbReference type="Pfam" id="PF12690">
    <property type="entry name" value="BsuPI"/>
    <property type="match status" value="1"/>
</dbReference>
<dbReference type="Proteomes" id="UP001064632">
    <property type="component" value="Chromosome"/>
</dbReference>
<evidence type="ECO:0000256" key="1">
    <source>
        <dbReference type="SAM" id="SignalP"/>
    </source>
</evidence>
<protein>
    <recommendedName>
        <fullName evidence="2">Intracellular proteinase inhibitor BsuPI domain-containing protein</fullName>
    </recommendedName>
</protein>
<sequence length="327" mass="34976">MRKHLFVAIVLAYAGSAAAQSASSYFPLNQGDKATFVGDNNVTREFAVNAAINDWRQVSDLMGAGPTGLSVGLNGQISLRATPSSPSRVFIDFSRSVNTTFNAQLGPCTKSATIVAKNQQLTVPAGRFSNVVQVDFARNCADGGLLSAWFAPGAGLVKWAETSIAGPRQYSLQSARIGETYFGTPAIRVSAELPGPKVLVNVTPKITARLKIENLSNQDQTFECPSTQQFDIVINDAQGQFVTSWAAKRMFPQVITQFVVPAGGTHTVGGDVELKTLDTNLPLDIGSYTVEALLRCHIRQEASAFAPVPSYSAKGPLFIDQRVSIGF</sequence>
<evidence type="ECO:0000313" key="3">
    <source>
        <dbReference type="EMBL" id="UXI69592.1"/>
    </source>
</evidence>
<feature type="signal peptide" evidence="1">
    <location>
        <begin position="1"/>
        <end position="19"/>
    </location>
</feature>
<organism evidence="3 4">
    <name type="scientific">Tahibacter amnicola</name>
    <dbReference type="NCBI Taxonomy" id="2976241"/>
    <lineage>
        <taxon>Bacteria</taxon>
        <taxon>Pseudomonadati</taxon>
        <taxon>Pseudomonadota</taxon>
        <taxon>Gammaproteobacteria</taxon>
        <taxon>Lysobacterales</taxon>
        <taxon>Rhodanobacteraceae</taxon>
        <taxon>Tahibacter</taxon>
    </lineage>
</organism>
<name>A0ABY6BJE7_9GAMM</name>
<proteinExistence type="predicted"/>
<keyword evidence="1" id="KW-0732">Signal</keyword>
<dbReference type="Gene3D" id="2.60.40.2360">
    <property type="entry name" value="Intracellular proteinase inhibitor BsuPI"/>
    <property type="match status" value="1"/>
</dbReference>
<reference evidence="3" key="1">
    <citation type="submission" date="2022-09" db="EMBL/GenBank/DDBJ databases">
        <title>Tahibacter sp. nov., isolated from a fresh water.</title>
        <authorList>
            <person name="Baek J.H."/>
            <person name="Lee J.K."/>
            <person name="Kim J.M."/>
            <person name="Jeon C.O."/>
        </authorList>
    </citation>
    <scope>NUCLEOTIDE SEQUENCE</scope>
    <source>
        <strain evidence="3">W38</strain>
    </source>
</reference>
<keyword evidence="4" id="KW-1185">Reference proteome</keyword>
<dbReference type="InterPro" id="IPR038144">
    <property type="entry name" value="IPI"/>
</dbReference>